<accession>A0A1F5H3X7</accession>
<dbReference type="GO" id="GO:0008360">
    <property type="term" value="P:regulation of cell shape"/>
    <property type="evidence" value="ECO:0007669"/>
    <property type="project" value="UniProtKB-UniRule"/>
</dbReference>
<dbReference type="HAMAP" id="MF_00973">
    <property type="entry name" value="Gluconeogen_factor"/>
    <property type="match status" value="1"/>
</dbReference>
<dbReference type="SUPFAM" id="SSF142338">
    <property type="entry name" value="CofD-like"/>
    <property type="match status" value="1"/>
</dbReference>
<dbReference type="NCBIfam" id="TIGR01826">
    <property type="entry name" value="CofD_related"/>
    <property type="match status" value="1"/>
</dbReference>
<dbReference type="AlphaFoldDB" id="A0A1F5H3X7"/>
<comment type="subcellular location">
    <subcellularLocation>
        <location evidence="2">Cytoplasm</location>
    </subcellularLocation>
</comment>
<reference evidence="3 4" key="1">
    <citation type="journal article" date="2016" name="Nat. Commun.">
        <title>Thousands of microbial genomes shed light on interconnected biogeochemical processes in an aquifer system.</title>
        <authorList>
            <person name="Anantharaman K."/>
            <person name="Brown C.T."/>
            <person name="Hug L.A."/>
            <person name="Sharon I."/>
            <person name="Castelle C.J."/>
            <person name="Probst A.J."/>
            <person name="Thomas B.C."/>
            <person name="Singh A."/>
            <person name="Wilkins M.J."/>
            <person name="Karaoz U."/>
            <person name="Brodie E.L."/>
            <person name="Williams K.H."/>
            <person name="Hubbard S.S."/>
            <person name="Banfield J.F."/>
        </authorList>
    </citation>
    <scope>NUCLEOTIDE SEQUENCE [LARGE SCALE GENOMIC DNA]</scope>
</reference>
<dbReference type="GO" id="GO:0005737">
    <property type="term" value="C:cytoplasm"/>
    <property type="evidence" value="ECO:0007669"/>
    <property type="project" value="UniProtKB-SubCell"/>
</dbReference>
<dbReference type="InterPro" id="IPR002882">
    <property type="entry name" value="CofD"/>
</dbReference>
<comment type="caution">
    <text evidence="3">The sequence shown here is derived from an EMBL/GenBank/DDBJ whole genome shotgun (WGS) entry which is preliminary data.</text>
</comment>
<dbReference type="Gene3D" id="3.40.50.10680">
    <property type="entry name" value="CofD-like domains"/>
    <property type="match status" value="1"/>
</dbReference>
<dbReference type="Pfam" id="PF01933">
    <property type="entry name" value="CofD"/>
    <property type="match status" value="1"/>
</dbReference>
<dbReference type="PANTHER" id="PTHR30135">
    <property type="entry name" value="UNCHARACTERIZED PROTEIN YVCK-RELATED"/>
    <property type="match status" value="1"/>
</dbReference>
<evidence type="ECO:0000256" key="2">
    <source>
        <dbReference type="HAMAP-Rule" id="MF_00973"/>
    </source>
</evidence>
<dbReference type="InterPro" id="IPR010119">
    <property type="entry name" value="Gluconeogen_factor"/>
</dbReference>
<comment type="similarity">
    <text evidence="2">Belongs to the gluconeogenesis factor family.</text>
</comment>
<gene>
    <name evidence="3" type="ORF">A3A49_00185</name>
</gene>
<evidence type="ECO:0000256" key="1">
    <source>
        <dbReference type="ARBA" id="ARBA00022490"/>
    </source>
</evidence>
<protein>
    <recommendedName>
        <fullName evidence="2">Putative gluconeogenesis factor</fullName>
    </recommendedName>
</protein>
<proteinExistence type="inferred from homology"/>
<dbReference type="STRING" id="1797725.A3A49_00185"/>
<dbReference type="EMBL" id="MFBO01000005">
    <property type="protein sequence ID" value="OGD98769.1"/>
    <property type="molecule type" value="Genomic_DNA"/>
</dbReference>
<dbReference type="PANTHER" id="PTHR30135:SF3">
    <property type="entry name" value="GLUCONEOGENESIS FACTOR-RELATED"/>
    <property type="match status" value="1"/>
</dbReference>
<comment type="function">
    <text evidence="2">Required for morphogenesis under gluconeogenic growth conditions.</text>
</comment>
<keyword evidence="1 2" id="KW-0963">Cytoplasm</keyword>
<name>A0A1F5H3X7_9BACT</name>
<sequence>MFNKFIKNYFELPDRNIEIVCLGGGVGTAQILKGLRSLPYGLTAVVSMADDGGSAGRLRRAFAVPPPGDIVNCLAALSSEESILKDLFLYRFAGKRQGKDTDIGGQKLGNLIFVALADIYKGDTNRALEEFSKIISTRGRVLPATIGDVNIWAKTKDGKKVFGEKNIDLGNYNGLKVLEEVHLSPSNIKAYRHALEAINKADIIIAGPGDLFSTVLPVLIVPQIKTALKKSKAVKIFIINIANKPFETNNFTVSDYLMTVKKHLGTDIFDKILVNVNQMPKIPSQFRYKYVRIDKDNLIPYKKIIKQGDFISNKYPIYHDSEKVGNFISKLTG</sequence>
<evidence type="ECO:0000313" key="4">
    <source>
        <dbReference type="Proteomes" id="UP000176740"/>
    </source>
</evidence>
<dbReference type="InterPro" id="IPR038136">
    <property type="entry name" value="CofD-like_dom_sf"/>
</dbReference>
<organism evidence="3 4">
    <name type="scientific">Candidatus Curtissbacteria bacterium RIFCSPLOWO2_01_FULL_38_11b</name>
    <dbReference type="NCBI Taxonomy" id="1797725"/>
    <lineage>
        <taxon>Bacteria</taxon>
        <taxon>Candidatus Curtissiibacteriota</taxon>
    </lineage>
</organism>
<dbReference type="Proteomes" id="UP000176740">
    <property type="component" value="Unassembled WGS sequence"/>
</dbReference>
<dbReference type="CDD" id="cd07187">
    <property type="entry name" value="YvcK_like"/>
    <property type="match status" value="1"/>
</dbReference>
<dbReference type="GO" id="GO:0043743">
    <property type="term" value="F:LPPG:FO 2-phospho-L-lactate transferase activity"/>
    <property type="evidence" value="ECO:0007669"/>
    <property type="project" value="InterPro"/>
</dbReference>
<evidence type="ECO:0000313" key="3">
    <source>
        <dbReference type="EMBL" id="OGD98769.1"/>
    </source>
</evidence>